<comment type="caution">
    <text evidence="2">The sequence shown here is derived from an EMBL/GenBank/DDBJ whole genome shotgun (WGS) entry which is preliminary data.</text>
</comment>
<evidence type="ECO:0000313" key="2">
    <source>
        <dbReference type="EMBL" id="KAF7623611.1"/>
    </source>
</evidence>
<feature type="compositionally biased region" description="Low complexity" evidence="1">
    <location>
        <begin position="48"/>
        <end position="81"/>
    </location>
</feature>
<name>A0A8S9ZBD1_9BILA</name>
<feature type="non-terminal residue" evidence="2">
    <location>
        <position position="1"/>
    </location>
</feature>
<evidence type="ECO:0000313" key="3">
    <source>
        <dbReference type="Proteomes" id="UP000605970"/>
    </source>
</evidence>
<dbReference type="EMBL" id="JABEBT010000220">
    <property type="protein sequence ID" value="KAF7623611.1"/>
    <property type="molecule type" value="Genomic_DNA"/>
</dbReference>
<feature type="non-terminal residue" evidence="2">
    <location>
        <position position="81"/>
    </location>
</feature>
<gene>
    <name evidence="2" type="ORF">Mgra_00010091</name>
</gene>
<accession>A0A8S9ZBD1</accession>
<reference evidence="2" key="1">
    <citation type="journal article" date="2020" name="Ecol. Evol.">
        <title>Genome structure and content of the rice root-knot nematode (Meloidogyne graminicola).</title>
        <authorList>
            <person name="Phan N.T."/>
            <person name="Danchin E.G.J."/>
            <person name="Klopp C."/>
            <person name="Perfus-Barbeoch L."/>
            <person name="Kozlowski D.K."/>
            <person name="Koutsovoulos G.D."/>
            <person name="Lopez-Roques C."/>
            <person name="Bouchez O."/>
            <person name="Zahm M."/>
            <person name="Besnard G."/>
            <person name="Bellafiore S."/>
        </authorList>
    </citation>
    <scope>NUCLEOTIDE SEQUENCE</scope>
    <source>
        <strain evidence="2">VN-18</strain>
    </source>
</reference>
<organism evidence="2 3">
    <name type="scientific">Meloidogyne graminicola</name>
    <dbReference type="NCBI Taxonomy" id="189291"/>
    <lineage>
        <taxon>Eukaryota</taxon>
        <taxon>Metazoa</taxon>
        <taxon>Ecdysozoa</taxon>
        <taxon>Nematoda</taxon>
        <taxon>Chromadorea</taxon>
        <taxon>Rhabditida</taxon>
        <taxon>Tylenchina</taxon>
        <taxon>Tylenchomorpha</taxon>
        <taxon>Tylenchoidea</taxon>
        <taxon>Meloidogynidae</taxon>
        <taxon>Meloidogyninae</taxon>
        <taxon>Meloidogyne</taxon>
    </lineage>
</organism>
<evidence type="ECO:0000256" key="1">
    <source>
        <dbReference type="SAM" id="MobiDB-lite"/>
    </source>
</evidence>
<protein>
    <submittedName>
        <fullName evidence="2">Uncharacterized protein</fullName>
    </submittedName>
</protein>
<proteinExistence type="predicted"/>
<feature type="region of interest" description="Disordered" evidence="1">
    <location>
        <begin position="41"/>
        <end position="81"/>
    </location>
</feature>
<keyword evidence="3" id="KW-1185">Reference proteome</keyword>
<sequence>NNLLDNFNKINIGSYPVGGGGAIPIQIPPTVYIIGNNPLIGTEEKGENTTQKTKGTTTTTESISENLTETTTIKTTTTTTI</sequence>
<dbReference type="Proteomes" id="UP000605970">
    <property type="component" value="Unassembled WGS sequence"/>
</dbReference>
<dbReference type="AlphaFoldDB" id="A0A8S9ZBD1"/>